<dbReference type="Pfam" id="PF02342">
    <property type="entry name" value="TerD"/>
    <property type="match status" value="1"/>
</dbReference>
<proteinExistence type="predicted"/>
<organism evidence="3 4">
    <name type="scientific">Thiorhodococcus fuscus</name>
    <dbReference type="NCBI Taxonomy" id="527200"/>
    <lineage>
        <taxon>Bacteria</taxon>
        <taxon>Pseudomonadati</taxon>
        <taxon>Pseudomonadota</taxon>
        <taxon>Gammaproteobacteria</taxon>
        <taxon>Chromatiales</taxon>
        <taxon>Chromatiaceae</taxon>
        <taxon>Thiorhodococcus</taxon>
    </lineage>
</organism>
<evidence type="ECO:0000313" key="4">
    <source>
        <dbReference type="Proteomes" id="UP001597337"/>
    </source>
</evidence>
<evidence type="ECO:0000259" key="2">
    <source>
        <dbReference type="Pfam" id="PF02342"/>
    </source>
</evidence>
<comment type="caution">
    <text evidence="3">The sequence shown here is derived from an EMBL/GenBank/DDBJ whole genome shotgun (WGS) entry which is preliminary data.</text>
</comment>
<dbReference type="InterPro" id="IPR003325">
    <property type="entry name" value="TerD"/>
</dbReference>
<reference evidence="4" key="1">
    <citation type="journal article" date="2019" name="Int. J. Syst. Evol. Microbiol.">
        <title>The Global Catalogue of Microorganisms (GCM) 10K type strain sequencing project: providing services to taxonomists for standard genome sequencing and annotation.</title>
        <authorList>
            <consortium name="The Broad Institute Genomics Platform"/>
            <consortium name="The Broad Institute Genome Sequencing Center for Infectious Disease"/>
            <person name="Wu L."/>
            <person name="Ma J."/>
        </authorList>
    </citation>
    <scope>NUCLEOTIDE SEQUENCE [LARGE SCALE GENOMIC DNA]</scope>
    <source>
        <strain evidence="4">KACC 12597</strain>
    </source>
</reference>
<dbReference type="Proteomes" id="UP001597337">
    <property type="component" value="Unassembled WGS sequence"/>
</dbReference>
<dbReference type="CDD" id="cd06974">
    <property type="entry name" value="TerD_like"/>
    <property type="match status" value="1"/>
</dbReference>
<keyword evidence="1" id="KW-0778">Tellurium resistance</keyword>
<dbReference type="PANTHER" id="PTHR32097">
    <property type="entry name" value="CAMP-BINDING PROTEIN 1-RELATED"/>
    <property type="match status" value="1"/>
</dbReference>
<dbReference type="Gene3D" id="2.60.60.30">
    <property type="entry name" value="sav2460 like domains"/>
    <property type="match status" value="1"/>
</dbReference>
<evidence type="ECO:0000256" key="1">
    <source>
        <dbReference type="ARBA" id="ARBA00022686"/>
    </source>
</evidence>
<feature type="domain" description="TerD" evidence="2">
    <location>
        <begin position="1"/>
        <end position="183"/>
    </location>
</feature>
<accession>A0ABW4YD91</accession>
<keyword evidence="4" id="KW-1185">Reference proteome</keyword>
<dbReference type="EMBL" id="JBHUHX010000052">
    <property type="protein sequence ID" value="MFD2113665.1"/>
    <property type="molecule type" value="Genomic_DNA"/>
</dbReference>
<gene>
    <name evidence="3" type="ORF">ACFSJC_17595</name>
</gene>
<dbReference type="InterPro" id="IPR051324">
    <property type="entry name" value="Stress/Tellurium_Resist"/>
</dbReference>
<name>A0ABW4YD91_9GAMM</name>
<dbReference type="RefSeq" id="WP_386028495.1">
    <property type="nucleotide sequence ID" value="NZ_JBHUHX010000052.1"/>
</dbReference>
<sequence>MGISLQKGQKISLDKEAGGGLTRIVMGLGWDAAQAKKSGFLGGMFGGGGDDSIDLDASCLMFDEQGNLLDAVWFRQLHSKDGSITHTGDNRTGEGEGDDEQIIVDLSKVPAGVKSLVFTVNNYTGQDFSQVANAFCRIVNGTNNAEVARYDLSCQGTHNAMIMAKVYRHNGEWKMHAIGEVGQGRTFEQMLPQIKPHL</sequence>
<protein>
    <submittedName>
        <fullName evidence="3">TerD family protein</fullName>
    </submittedName>
</protein>
<dbReference type="PANTHER" id="PTHR32097:SF17">
    <property type="entry name" value="CAMP-BINDING PROTEIN 1-RELATED"/>
    <property type="match status" value="1"/>
</dbReference>
<evidence type="ECO:0000313" key="3">
    <source>
        <dbReference type="EMBL" id="MFD2113665.1"/>
    </source>
</evidence>